<proteinExistence type="predicted"/>
<name>A0AAV4WRJ4_9ARAC</name>
<feature type="compositionally biased region" description="Polar residues" evidence="1">
    <location>
        <begin position="75"/>
        <end position="87"/>
    </location>
</feature>
<reference evidence="2 3" key="1">
    <citation type="submission" date="2021-06" db="EMBL/GenBank/DDBJ databases">
        <title>Caerostris darwini draft genome.</title>
        <authorList>
            <person name="Kono N."/>
            <person name="Arakawa K."/>
        </authorList>
    </citation>
    <scope>NUCLEOTIDE SEQUENCE [LARGE SCALE GENOMIC DNA]</scope>
</reference>
<sequence length="87" mass="9434">MTSGGVCLTFHCTPGTIFQKRAVCLDTTSLQTTASGRWRGGGSIFKPKCLHMRHRKPPPGFQQKADFGNEASKPQKANSALNNATKK</sequence>
<dbReference type="EMBL" id="BPLQ01015065">
    <property type="protein sequence ID" value="GIY85536.1"/>
    <property type="molecule type" value="Genomic_DNA"/>
</dbReference>
<keyword evidence="3" id="KW-1185">Reference proteome</keyword>
<dbReference type="Proteomes" id="UP001054837">
    <property type="component" value="Unassembled WGS sequence"/>
</dbReference>
<evidence type="ECO:0000256" key="1">
    <source>
        <dbReference type="SAM" id="MobiDB-lite"/>
    </source>
</evidence>
<protein>
    <submittedName>
        <fullName evidence="2">Uncharacterized protein</fullName>
    </submittedName>
</protein>
<gene>
    <name evidence="2" type="ORF">CDAR_540271</name>
</gene>
<accession>A0AAV4WRJ4</accession>
<evidence type="ECO:0000313" key="2">
    <source>
        <dbReference type="EMBL" id="GIY85536.1"/>
    </source>
</evidence>
<comment type="caution">
    <text evidence="2">The sequence shown here is derived from an EMBL/GenBank/DDBJ whole genome shotgun (WGS) entry which is preliminary data.</text>
</comment>
<evidence type="ECO:0000313" key="3">
    <source>
        <dbReference type="Proteomes" id="UP001054837"/>
    </source>
</evidence>
<feature type="region of interest" description="Disordered" evidence="1">
    <location>
        <begin position="54"/>
        <end position="87"/>
    </location>
</feature>
<dbReference type="AlphaFoldDB" id="A0AAV4WRJ4"/>
<organism evidence="2 3">
    <name type="scientific">Caerostris darwini</name>
    <dbReference type="NCBI Taxonomy" id="1538125"/>
    <lineage>
        <taxon>Eukaryota</taxon>
        <taxon>Metazoa</taxon>
        <taxon>Ecdysozoa</taxon>
        <taxon>Arthropoda</taxon>
        <taxon>Chelicerata</taxon>
        <taxon>Arachnida</taxon>
        <taxon>Araneae</taxon>
        <taxon>Araneomorphae</taxon>
        <taxon>Entelegynae</taxon>
        <taxon>Araneoidea</taxon>
        <taxon>Araneidae</taxon>
        <taxon>Caerostris</taxon>
    </lineage>
</organism>